<dbReference type="PROSITE" id="PS00895">
    <property type="entry name" value="3_HYDROXYISOBUT_DH"/>
    <property type="match status" value="1"/>
</dbReference>
<evidence type="ECO:0000256" key="1">
    <source>
        <dbReference type="ARBA" id="ARBA00023002"/>
    </source>
</evidence>
<dbReference type="PIRSF" id="PIRSF000103">
    <property type="entry name" value="HIBADH"/>
    <property type="match status" value="1"/>
</dbReference>
<keyword evidence="1" id="KW-0560">Oxidoreductase</keyword>
<evidence type="ECO:0000256" key="2">
    <source>
        <dbReference type="ARBA" id="ARBA00023027"/>
    </source>
</evidence>
<dbReference type="GO" id="GO:0016054">
    <property type="term" value="P:organic acid catabolic process"/>
    <property type="evidence" value="ECO:0007669"/>
    <property type="project" value="UniProtKB-ARBA"/>
</dbReference>
<keyword evidence="2" id="KW-0520">NAD</keyword>
<dbReference type="GO" id="GO:0016616">
    <property type="term" value="F:oxidoreductase activity, acting on the CH-OH group of donors, NAD or NADP as acceptor"/>
    <property type="evidence" value="ECO:0007669"/>
    <property type="project" value="TreeGrafter"/>
</dbReference>
<dbReference type="PANTHER" id="PTHR22981">
    <property type="entry name" value="3-HYDROXYISOBUTYRATE DEHYDROGENASE-RELATED"/>
    <property type="match status" value="1"/>
</dbReference>
<dbReference type="GO" id="GO:0051287">
    <property type="term" value="F:NAD binding"/>
    <property type="evidence" value="ECO:0007669"/>
    <property type="project" value="InterPro"/>
</dbReference>
<dbReference type="InterPro" id="IPR008927">
    <property type="entry name" value="6-PGluconate_DH-like_C_sf"/>
</dbReference>
<proteinExistence type="predicted"/>
<protein>
    <submittedName>
        <fullName evidence="6">Oxidoreductase</fullName>
    </submittedName>
</protein>
<accession>A0A261RDI8</accession>
<evidence type="ECO:0000313" key="7">
    <source>
        <dbReference type="Proteomes" id="UP000216947"/>
    </source>
</evidence>
<dbReference type="SUPFAM" id="SSF51735">
    <property type="entry name" value="NAD(P)-binding Rossmann-fold domains"/>
    <property type="match status" value="1"/>
</dbReference>
<evidence type="ECO:0000259" key="5">
    <source>
        <dbReference type="Pfam" id="PF14833"/>
    </source>
</evidence>
<dbReference type="InterPro" id="IPR013328">
    <property type="entry name" value="6PGD_dom2"/>
</dbReference>
<dbReference type="OrthoDB" id="9777604at2"/>
<evidence type="ECO:0000313" key="6">
    <source>
        <dbReference type="EMBL" id="OZI22413.1"/>
    </source>
</evidence>
<comment type="caution">
    <text evidence="6">The sequence shown here is derived from an EMBL/GenBank/DDBJ whole genome shotgun (WGS) entry which is preliminary data.</text>
</comment>
<gene>
    <name evidence="6" type="ORF">CAL19_07685</name>
</gene>
<feature type="active site" evidence="3">
    <location>
        <position position="172"/>
    </location>
</feature>
<dbReference type="Gene3D" id="3.40.50.720">
    <property type="entry name" value="NAD(P)-binding Rossmann-like Domain"/>
    <property type="match status" value="1"/>
</dbReference>
<name>A0A261RDI8_9BORD</name>
<feature type="domain" description="3-hydroxyisobutyrate dehydrogenase-like NAD-binding" evidence="5">
    <location>
        <begin position="166"/>
        <end position="287"/>
    </location>
</feature>
<dbReference type="Proteomes" id="UP000216947">
    <property type="component" value="Unassembled WGS sequence"/>
</dbReference>
<dbReference type="InterPro" id="IPR029154">
    <property type="entry name" value="HIBADH-like_NADP-bd"/>
</dbReference>
<dbReference type="InterPro" id="IPR036291">
    <property type="entry name" value="NAD(P)-bd_dom_sf"/>
</dbReference>
<dbReference type="EMBL" id="NEVK01000004">
    <property type="protein sequence ID" value="OZI22413.1"/>
    <property type="molecule type" value="Genomic_DNA"/>
</dbReference>
<dbReference type="Pfam" id="PF14833">
    <property type="entry name" value="NAD_binding_11"/>
    <property type="match status" value="1"/>
</dbReference>
<dbReference type="InterPro" id="IPR015815">
    <property type="entry name" value="HIBADH-related"/>
</dbReference>
<dbReference type="Gene3D" id="1.10.1040.10">
    <property type="entry name" value="N-(1-d-carboxylethyl)-l-norvaline Dehydrogenase, domain 2"/>
    <property type="match status" value="1"/>
</dbReference>
<reference evidence="7" key="1">
    <citation type="submission" date="2017-05" db="EMBL/GenBank/DDBJ databases">
        <title>Complete and WGS of Bordetella genogroups.</title>
        <authorList>
            <person name="Spilker T."/>
            <person name="Lipuma J."/>
        </authorList>
    </citation>
    <scope>NUCLEOTIDE SEQUENCE [LARGE SCALE GENOMIC DNA]</scope>
    <source>
        <strain evidence="7">AU18089</strain>
    </source>
</reference>
<dbReference type="Pfam" id="PF03446">
    <property type="entry name" value="NAD_binding_2"/>
    <property type="match status" value="1"/>
</dbReference>
<keyword evidence="7" id="KW-1185">Reference proteome</keyword>
<sequence length="301" mass="31290">MPDFTYGFIGLGNMGGPMAGRLLDAGYALAVYDSNGAAIEALRQRGARPCASIRELCDSVDTVFLSLPTPEIVQQVTLGADGVIGGTRVNRVVDLSTIGPRTARLVARSLAERNITYIDAPVSGGVGGARRGTLAVMAACERSHYDLLAPTLKHFGPAFYLGAEPGMGQTMKLANNLLSAAAVAITSEAMAMGVKAGLDPAVMLDVINAGSGRNTATQDKFPKAVLTGTFDIGFAARLAYKDVRLCVDESEAIGVPMVVGSAVREMLLLTTALCGDDADFTHVAKVLETWGGVPIRARGGS</sequence>
<feature type="domain" description="6-phosphogluconate dehydrogenase NADP-binding" evidence="4">
    <location>
        <begin position="6"/>
        <end position="158"/>
    </location>
</feature>
<organism evidence="6 7">
    <name type="scientific">Bordetella genomosp. 7</name>
    <dbReference type="NCBI Taxonomy" id="1416805"/>
    <lineage>
        <taxon>Bacteria</taxon>
        <taxon>Pseudomonadati</taxon>
        <taxon>Pseudomonadota</taxon>
        <taxon>Betaproteobacteria</taxon>
        <taxon>Burkholderiales</taxon>
        <taxon>Alcaligenaceae</taxon>
        <taxon>Bordetella</taxon>
    </lineage>
</organism>
<dbReference type="RefSeq" id="WP_094796468.1">
    <property type="nucleotide sequence ID" value="NZ_NEVI01000012.1"/>
</dbReference>
<evidence type="ECO:0000259" key="4">
    <source>
        <dbReference type="Pfam" id="PF03446"/>
    </source>
</evidence>
<dbReference type="SUPFAM" id="SSF48179">
    <property type="entry name" value="6-phosphogluconate dehydrogenase C-terminal domain-like"/>
    <property type="match status" value="1"/>
</dbReference>
<dbReference type="PANTHER" id="PTHR22981:SF7">
    <property type="entry name" value="3-HYDROXYISOBUTYRATE DEHYDROGENASE, MITOCHONDRIAL"/>
    <property type="match status" value="1"/>
</dbReference>
<dbReference type="AlphaFoldDB" id="A0A261RDI8"/>
<evidence type="ECO:0000256" key="3">
    <source>
        <dbReference type="PIRSR" id="PIRSR000103-1"/>
    </source>
</evidence>
<dbReference type="InterPro" id="IPR006115">
    <property type="entry name" value="6PGDH_NADP-bd"/>
</dbReference>
<dbReference type="InterPro" id="IPR002204">
    <property type="entry name" value="3-OH-isobutyrate_DH-rel_CS"/>
</dbReference>
<dbReference type="GO" id="GO:0050661">
    <property type="term" value="F:NADP binding"/>
    <property type="evidence" value="ECO:0007669"/>
    <property type="project" value="InterPro"/>
</dbReference>